<name>A0A842HEN9_9BACT</name>
<organism evidence="1 2">
    <name type="scientific">Ruficoccus amylovorans</name>
    <dbReference type="NCBI Taxonomy" id="1804625"/>
    <lineage>
        <taxon>Bacteria</taxon>
        <taxon>Pseudomonadati</taxon>
        <taxon>Verrucomicrobiota</taxon>
        <taxon>Opitutia</taxon>
        <taxon>Puniceicoccales</taxon>
        <taxon>Cerasicoccaceae</taxon>
        <taxon>Ruficoccus</taxon>
    </lineage>
</organism>
<comment type="caution">
    <text evidence="1">The sequence shown here is derived from an EMBL/GenBank/DDBJ whole genome shotgun (WGS) entry which is preliminary data.</text>
</comment>
<evidence type="ECO:0000313" key="2">
    <source>
        <dbReference type="Proteomes" id="UP000546464"/>
    </source>
</evidence>
<evidence type="ECO:0000313" key="1">
    <source>
        <dbReference type="EMBL" id="MBC2593994.1"/>
    </source>
</evidence>
<protein>
    <submittedName>
        <fullName evidence="1">Uncharacterized protein</fullName>
    </submittedName>
</protein>
<proteinExistence type="predicted"/>
<reference evidence="1 2" key="1">
    <citation type="submission" date="2020-07" db="EMBL/GenBank/DDBJ databases">
        <authorList>
            <person name="Feng X."/>
        </authorList>
    </citation>
    <scope>NUCLEOTIDE SEQUENCE [LARGE SCALE GENOMIC DNA]</scope>
    <source>
        <strain evidence="1 2">JCM31066</strain>
    </source>
</reference>
<accession>A0A842HEN9</accession>
<gene>
    <name evidence="1" type="ORF">H5P28_06935</name>
</gene>
<dbReference type="AlphaFoldDB" id="A0A842HEN9"/>
<keyword evidence="2" id="KW-1185">Reference proteome</keyword>
<sequence>MRADNLPLSSIQGLNQNEVIRFLVDWSERFPDRQLYLVEKIQITPGAVKAISAIYNYRWENGFYSGELCTINLEKTKYAGELLSDQRLYHFKIYEFDLVGKRVRIEAGNGTPTHEELEFIRQSFLSDKTVRFILDKESDDTLRVSPPFALFQTENDAIDNWKACVETPVPVYALTEYVSYICRVDDGFYLISLLDKYYSWQLALRDKNGSPEFLAQRRTISP</sequence>
<dbReference type="EMBL" id="JACHVB010000020">
    <property type="protein sequence ID" value="MBC2593994.1"/>
    <property type="molecule type" value="Genomic_DNA"/>
</dbReference>
<dbReference type="Proteomes" id="UP000546464">
    <property type="component" value="Unassembled WGS sequence"/>
</dbReference>
<dbReference type="RefSeq" id="WP_185674979.1">
    <property type="nucleotide sequence ID" value="NZ_JACHVB010000020.1"/>
</dbReference>